<dbReference type="InterPro" id="IPR010376">
    <property type="entry name" value="GBBH-like_N"/>
</dbReference>
<dbReference type="AlphaFoldDB" id="A0A369TD51"/>
<keyword evidence="2" id="KW-0408">Iron</keyword>
<feature type="domain" description="Gamma-butyrobetaine hydroxylase-like N-terminal" evidence="3">
    <location>
        <begin position="16"/>
        <end position="100"/>
    </location>
</feature>
<evidence type="ECO:0000256" key="2">
    <source>
        <dbReference type="ARBA" id="ARBA00023004"/>
    </source>
</evidence>
<dbReference type="PANTHER" id="PTHR35303">
    <property type="entry name" value="OS02G0197800 PROTEIN"/>
    <property type="match status" value="1"/>
</dbReference>
<evidence type="ECO:0000256" key="1">
    <source>
        <dbReference type="ARBA" id="ARBA00022723"/>
    </source>
</evidence>
<organism evidence="4 5">
    <name type="scientific">Ferruginivarius sediminum</name>
    <dbReference type="NCBI Taxonomy" id="2661937"/>
    <lineage>
        <taxon>Bacteria</taxon>
        <taxon>Pseudomonadati</taxon>
        <taxon>Pseudomonadota</taxon>
        <taxon>Alphaproteobacteria</taxon>
        <taxon>Rhodospirillales</taxon>
        <taxon>Rhodospirillaceae</taxon>
        <taxon>Ferruginivarius</taxon>
    </lineage>
</organism>
<name>A0A369TD51_9PROT</name>
<gene>
    <name evidence="4" type="ORF">DRB17_08790</name>
</gene>
<dbReference type="InterPro" id="IPR038492">
    <property type="entry name" value="GBBH-like_N_sf"/>
</dbReference>
<sequence length="126" mass="14441">MSERQGHGTRHWPLEIRYDSKAKAVEIDFDDGQSFTYPAEFLRVESPSAEVQGHGPGQKQIVPGRKHVGIMAIEPVGNYAVRIRFDDLHDTGIYSWAYLRELGERQDELWAEYLKNLEAQGLSREP</sequence>
<evidence type="ECO:0000313" key="4">
    <source>
        <dbReference type="EMBL" id="RDD62315.1"/>
    </source>
</evidence>
<dbReference type="PANTHER" id="PTHR35303:SF5">
    <property type="entry name" value="OS02G0197800 PROTEIN"/>
    <property type="match status" value="1"/>
</dbReference>
<reference evidence="4 5" key="1">
    <citation type="submission" date="2018-07" db="EMBL/GenBank/DDBJ databases">
        <title>Venubactetium sediminum gen. nov., sp. nov., isolated from a marine solar saltern.</title>
        <authorList>
            <person name="Wang S."/>
        </authorList>
    </citation>
    <scope>NUCLEOTIDE SEQUENCE [LARGE SCALE GENOMIC DNA]</scope>
    <source>
        <strain evidence="4 5">WD2A32</strain>
    </source>
</reference>
<dbReference type="GO" id="GO:0046872">
    <property type="term" value="F:metal ion binding"/>
    <property type="evidence" value="ECO:0007669"/>
    <property type="project" value="UniProtKB-KW"/>
</dbReference>
<evidence type="ECO:0000259" key="3">
    <source>
        <dbReference type="Pfam" id="PF06155"/>
    </source>
</evidence>
<keyword evidence="1" id="KW-0479">Metal-binding</keyword>
<dbReference type="RefSeq" id="WP_114581827.1">
    <property type="nucleotide sequence ID" value="NZ_QPMH01000006.1"/>
</dbReference>
<evidence type="ECO:0000313" key="5">
    <source>
        <dbReference type="Proteomes" id="UP000253941"/>
    </source>
</evidence>
<comment type="caution">
    <text evidence="4">The sequence shown here is derived from an EMBL/GenBank/DDBJ whole genome shotgun (WGS) entry which is preliminary data.</text>
</comment>
<protein>
    <submittedName>
        <fullName evidence="4">DUF971 domain-containing protein</fullName>
    </submittedName>
</protein>
<dbReference type="EMBL" id="QPMH01000006">
    <property type="protein sequence ID" value="RDD62315.1"/>
    <property type="molecule type" value="Genomic_DNA"/>
</dbReference>
<accession>A0A369TD51</accession>
<proteinExistence type="predicted"/>
<dbReference type="Gene3D" id="3.30.2020.30">
    <property type="match status" value="1"/>
</dbReference>
<keyword evidence="5" id="KW-1185">Reference proteome</keyword>
<dbReference type="Pfam" id="PF06155">
    <property type="entry name" value="GBBH-like_N"/>
    <property type="match status" value="1"/>
</dbReference>
<dbReference type="Proteomes" id="UP000253941">
    <property type="component" value="Unassembled WGS sequence"/>
</dbReference>